<feature type="transmembrane region" description="Helical" evidence="6">
    <location>
        <begin position="687"/>
        <end position="704"/>
    </location>
</feature>
<organism evidence="8 9">
    <name type="scientific">Chytriomyces confervae</name>
    <dbReference type="NCBI Taxonomy" id="246404"/>
    <lineage>
        <taxon>Eukaryota</taxon>
        <taxon>Fungi</taxon>
        <taxon>Fungi incertae sedis</taxon>
        <taxon>Chytridiomycota</taxon>
        <taxon>Chytridiomycota incertae sedis</taxon>
        <taxon>Chytridiomycetes</taxon>
        <taxon>Chytridiales</taxon>
        <taxon>Chytriomycetaceae</taxon>
        <taxon>Chytriomyces</taxon>
    </lineage>
</organism>
<feature type="compositionally biased region" description="Polar residues" evidence="5">
    <location>
        <begin position="329"/>
        <end position="338"/>
    </location>
</feature>
<evidence type="ECO:0000313" key="8">
    <source>
        <dbReference type="EMBL" id="TPX62477.1"/>
    </source>
</evidence>
<keyword evidence="2" id="KW-0689">Ribosomal protein</keyword>
<feature type="region of interest" description="Disordered" evidence="5">
    <location>
        <begin position="591"/>
        <end position="668"/>
    </location>
</feature>
<evidence type="ECO:0000256" key="4">
    <source>
        <dbReference type="PROSITE-ProRule" id="PRU00175"/>
    </source>
</evidence>
<feature type="region of interest" description="Disordered" evidence="5">
    <location>
        <begin position="204"/>
        <end position="305"/>
    </location>
</feature>
<dbReference type="EMBL" id="QEAP01000642">
    <property type="protein sequence ID" value="TPX62477.1"/>
    <property type="molecule type" value="Genomic_DNA"/>
</dbReference>
<keyword evidence="9" id="KW-1185">Reference proteome</keyword>
<feature type="transmembrane region" description="Helical" evidence="6">
    <location>
        <begin position="526"/>
        <end position="550"/>
    </location>
</feature>
<feature type="compositionally biased region" description="Low complexity" evidence="5">
    <location>
        <begin position="607"/>
        <end position="657"/>
    </location>
</feature>
<gene>
    <name evidence="8" type="ORF">CcCBS67573_g08823</name>
</gene>
<dbReference type="InterPro" id="IPR013083">
    <property type="entry name" value="Znf_RING/FYVE/PHD"/>
</dbReference>
<dbReference type="Gene3D" id="3.30.40.10">
    <property type="entry name" value="Zinc/RING finger domain, C3HC4 (zinc finger)"/>
    <property type="match status" value="1"/>
</dbReference>
<comment type="similarity">
    <text evidence="1">Belongs to the universal ribosomal protein uS8 family.</text>
</comment>
<dbReference type="SMART" id="SM00184">
    <property type="entry name" value="RING"/>
    <property type="match status" value="1"/>
</dbReference>
<dbReference type="AlphaFoldDB" id="A0A507EGB4"/>
<dbReference type="InterPro" id="IPR035987">
    <property type="entry name" value="Ribosomal_uS8_sf"/>
</dbReference>
<evidence type="ECO:0000259" key="7">
    <source>
        <dbReference type="PROSITE" id="PS50089"/>
    </source>
</evidence>
<dbReference type="Gene3D" id="3.30.1490.10">
    <property type="match status" value="1"/>
</dbReference>
<dbReference type="InterPro" id="IPR001841">
    <property type="entry name" value="Znf_RING"/>
</dbReference>
<feature type="transmembrane region" description="Helical" evidence="6">
    <location>
        <begin position="562"/>
        <end position="583"/>
    </location>
</feature>
<feature type="compositionally biased region" description="Low complexity" evidence="5">
    <location>
        <begin position="935"/>
        <end position="955"/>
    </location>
</feature>
<dbReference type="Gene3D" id="3.30.1370.30">
    <property type="match status" value="1"/>
</dbReference>
<dbReference type="SUPFAM" id="SSF57850">
    <property type="entry name" value="RING/U-box"/>
    <property type="match status" value="1"/>
</dbReference>
<keyword evidence="6" id="KW-1133">Transmembrane helix</keyword>
<dbReference type="PANTHER" id="PTHR46225:SF19">
    <property type="entry name" value="RING-TYPE DOMAIN-CONTAINING PROTEIN"/>
    <property type="match status" value="1"/>
</dbReference>
<evidence type="ECO:0000256" key="5">
    <source>
        <dbReference type="SAM" id="MobiDB-lite"/>
    </source>
</evidence>
<feature type="compositionally biased region" description="Polar residues" evidence="5">
    <location>
        <begin position="907"/>
        <end position="918"/>
    </location>
</feature>
<dbReference type="GO" id="GO:0006412">
    <property type="term" value="P:translation"/>
    <property type="evidence" value="ECO:0007669"/>
    <property type="project" value="InterPro"/>
</dbReference>
<keyword evidence="4" id="KW-0862">Zinc</keyword>
<feature type="region of interest" description="Disordered" evidence="5">
    <location>
        <begin position="318"/>
        <end position="386"/>
    </location>
</feature>
<keyword evidence="6" id="KW-0472">Membrane</keyword>
<feature type="compositionally biased region" description="Low complexity" evidence="5">
    <location>
        <begin position="367"/>
        <end position="382"/>
    </location>
</feature>
<evidence type="ECO:0000256" key="6">
    <source>
        <dbReference type="SAM" id="Phobius"/>
    </source>
</evidence>
<dbReference type="GO" id="GO:0003735">
    <property type="term" value="F:structural constituent of ribosome"/>
    <property type="evidence" value="ECO:0007669"/>
    <property type="project" value="InterPro"/>
</dbReference>
<dbReference type="InterPro" id="IPR000630">
    <property type="entry name" value="Ribosomal_uS8"/>
</dbReference>
<evidence type="ECO:0000256" key="3">
    <source>
        <dbReference type="ARBA" id="ARBA00023274"/>
    </source>
</evidence>
<feature type="compositionally biased region" description="Low complexity" evidence="5">
    <location>
        <begin position="259"/>
        <end position="285"/>
    </location>
</feature>
<reference evidence="8 9" key="1">
    <citation type="journal article" date="2019" name="Sci. Rep.">
        <title>Comparative genomics of chytrid fungi reveal insights into the obligate biotrophic and pathogenic lifestyle of Synchytrium endobioticum.</title>
        <authorList>
            <person name="van de Vossenberg B.T.L.H."/>
            <person name="Warris S."/>
            <person name="Nguyen H.D.T."/>
            <person name="van Gent-Pelzer M.P.E."/>
            <person name="Joly D.L."/>
            <person name="van de Geest H.C."/>
            <person name="Bonants P.J.M."/>
            <person name="Smith D.S."/>
            <person name="Levesque C.A."/>
            <person name="van der Lee T.A.J."/>
        </authorList>
    </citation>
    <scope>NUCLEOTIDE SEQUENCE [LARGE SCALE GENOMIC DNA]</scope>
    <source>
        <strain evidence="8 9">CBS 675.73</strain>
    </source>
</reference>
<dbReference type="Pfam" id="PF00410">
    <property type="entry name" value="Ribosomal_S8"/>
    <property type="match status" value="1"/>
</dbReference>
<dbReference type="GO" id="GO:0005840">
    <property type="term" value="C:ribosome"/>
    <property type="evidence" value="ECO:0007669"/>
    <property type="project" value="UniProtKB-KW"/>
</dbReference>
<feature type="transmembrane region" description="Helical" evidence="6">
    <location>
        <begin position="716"/>
        <end position="749"/>
    </location>
</feature>
<dbReference type="PROSITE" id="PS50089">
    <property type="entry name" value="ZF_RING_2"/>
    <property type="match status" value="1"/>
</dbReference>
<evidence type="ECO:0000256" key="1">
    <source>
        <dbReference type="ARBA" id="ARBA00006471"/>
    </source>
</evidence>
<feature type="region of interest" description="Disordered" evidence="5">
    <location>
        <begin position="900"/>
        <end position="1049"/>
    </location>
</feature>
<keyword evidence="3" id="KW-0687">Ribonucleoprotein</keyword>
<feature type="compositionally biased region" description="Pro residues" evidence="5">
    <location>
        <begin position="1030"/>
        <end position="1044"/>
    </location>
</feature>
<name>A0A507EGB4_9FUNG</name>
<dbReference type="GO" id="GO:1990904">
    <property type="term" value="C:ribonucleoprotein complex"/>
    <property type="evidence" value="ECO:0007669"/>
    <property type="project" value="UniProtKB-KW"/>
</dbReference>
<dbReference type="STRING" id="246404.A0A507EGB4"/>
<feature type="region of interest" description="Disordered" evidence="5">
    <location>
        <begin position="765"/>
        <end position="797"/>
    </location>
</feature>
<dbReference type="Proteomes" id="UP000320333">
    <property type="component" value="Unassembled WGS sequence"/>
</dbReference>
<feature type="domain" description="RING-type" evidence="7">
    <location>
        <begin position="1074"/>
        <end position="1114"/>
    </location>
</feature>
<feature type="region of interest" description="Disordered" evidence="5">
    <location>
        <begin position="852"/>
        <end position="886"/>
    </location>
</feature>
<comment type="caution">
    <text evidence="8">The sequence shown here is derived from an EMBL/GenBank/DDBJ whole genome shotgun (WGS) entry which is preliminary data.</text>
</comment>
<dbReference type="GO" id="GO:0008270">
    <property type="term" value="F:zinc ion binding"/>
    <property type="evidence" value="ECO:0007669"/>
    <property type="project" value="UniProtKB-KW"/>
</dbReference>
<keyword evidence="4" id="KW-0479">Metal-binding</keyword>
<feature type="compositionally biased region" description="Polar residues" evidence="5">
    <location>
        <begin position="956"/>
        <end position="973"/>
    </location>
</feature>
<sequence length="1126" mass="121169">MHWHLSSHIKNAFRHRQARIAVPESKQNRAIVQILYDEGFVAAVQVRLVSVFFARGRAPDSCLSLHVFFHSPAQSLESIEIEIYSAVENLSADHQLRFSKFQTGDTLGPYHVGVQVPITPDNVSRRRIWLDLKYSQGEPVLADMRAISKPSRRVFASAQELKMVAAARKASPLLKGAQVGQVTILKTVYGIIELKDALKKNVGGESHSAMSLQRGVGHRSHQRGLSHDHGDAPPKLLPRPLRAQSFHSSNDPQNDTLESIANDASAASFAESSPSQLSVISQSSHPSDRRPSIPSKPLHLSQHHVIQQSNSIADSFASSIAASPPPKMSFSSPTSKPQIATRLATAQPPLLGSQYQSVSPRKLYPPTSLAISSSEAPSSKQETSPKRMAIQLPIQSVAAPPPPPQTPIKKPVPDFTHHNMNSPLSPRFSRISPVPSLDGFESSELTLEEDDEADPDMIQAHTLLHTHPFASQQQMNVPNSLNANPRRSHANAPARILGDARMGRVRRNWIQHFMGNFGAISRSSRVLLILSCMVMVSEIVITTFVLLISHSTGEVCDTSLDLYLVVYEVRVLLSLPLVVYQYLHPPLEEAYGHHRTGGQPSSPTPHPATHSRPSLQSSAAAAADSSRTTAASHASANASQQSNNRNTNNLSSSNRNPSNHHYRRPPPRANFHVNKELSLLIDRLKSFLDIFSVLWFLAGNYWLLTSNGCYRTAPLLYYLSLAFLGMGYVVVSIPVFMCLGIVFCLPFVLVWTRVLRIGGANSTAGSGSGGGNGNSGGDGRAAEEDDENKPGNPLGLSDAVIRGIPVLTFRKTGGKQQQRGIEKKRSSGYSDPQLLLALPVTGGVVANGSIAGETASGGGTGSVGSGNGSGMENRRRGGGAAASPQANVIVEVKDRVSVVATERSGSRHQSFTSTSSTELGEFHSGPNLPPRPHASSVGSSNLSSSFISVSTTSKSYDQNTSSYPPRPASSSIKPPSIRPVPSLPPSSASSSTASESASSSQTSRKVPQIPPRPQLVQSPTASSPRNPSKPASPAPSPPPPPPVQRRPAPHTQVNALELQDGRVDTTLTEEDSVCVICLFGYEDGDRVRKLVCGHHFHVQCVDEWLRCNKTCPLCVQDVTAALTQSV</sequence>
<evidence type="ECO:0000313" key="9">
    <source>
        <dbReference type="Proteomes" id="UP000320333"/>
    </source>
</evidence>
<feature type="compositionally biased region" description="Low complexity" evidence="5">
    <location>
        <begin position="985"/>
        <end position="1003"/>
    </location>
</feature>
<dbReference type="SUPFAM" id="SSF56047">
    <property type="entry name" value="Ribosomal protein S8"/>
    <property type="match status" value="2"/>
</dbReference>
<feature type="compositionally biased region" description="Gly residues" evidence="5">
    <location>
        <begin position="766"/>
        <end position="779"/>
    </location>
</feature>
<proteinExistence type="inferred from homology"/>
<feature type="compositionally biased region" description="Gly residues" evidence="5">
    <location>
        <begin position="855"/>
        <end position="869"/>
    </location>
</feature>
<keyword evidence="6" id="KW-0812">Transmembrane</keyword>
<keyword evidence="4" id="KW-0863">Zinc-finger</keyword>
<dbReference type="CDD" id="cd16461">
    <property type="entry name" value="RING-H2_EL5-like"/>
    <property type="match status" value="1"/>
</dbReference>
<dbReference type="PANTHER" id="PTHR46225">
    <property type="entry name" value="C3H4 TYPE ZINC FINGER PROTEIN"/>
    <property type="match status" value="1"/>
</dbReference>
<feature type="compositionally biased region" description="Polar residues" evidence="5">
    <location>
        <begin position="245"/>
        <end position="257"/>
    </location>
</feature>
<protein>
    <recommendedName>
        <fullName evidence="7">RING-type domain-containing protein</fullName>
    </recommendedName>
</protein>
<accession>A0A507EGB4</accession>
<dbReference type="Pfam" id="PF13639">
    <property type="entry name" value="zf-RING_2"/>
    <property type="match status" value="1"/>
</dbReference>
<dbReference type="OrthoDB" id="409928at2759"/>
<evidence type="ECO:0000256" key="2">
    <source>
        <dbReference type="ARBA" id="ARBA00022980"/>
    </source>
</evidence>